<dbReference type="GO" id="GO:0005524">
    <property type="term" value="F:ATP binding"/>
    <property type="evidence" value="ECO:0007669"/>
    <property type="project" value="UniProtKB-KW"/>
</dbReference>
<evidence type="ECO:0000256" key="19">
    <source>
        <dbReference type="SAM" id="Phobius"/>
    </source>
</evidence>
<dbReference type="GO" id="GO:0008654">
    <property type="term" value="P:phospholipid biosynthetic process"/>
    <property type="evidence" value="ECO:0007669"/>
    <property type="project" value="UniProtKB-KW"/>
</dbReference>
<organism evidence="20 21">
    <name type="scientific">Salibacter halophilus</name>
    <dbReference type="NCBI Taxonomy" id="1803916"/>
    <lineage>
        <taxon>Bacteria</taxon>
        <taxon>Pseudomonadati</taxon>
        <taxon>Bacteroidota</taxon>
        <taxon>Flavobacteriia</taxon>
        <taxon>Flavobacteriales</taxon>
        <taxon>Salibacteraceae</taxon>
        <taxon>Salibacter</taxon>
    </lineage>
</organism>
<evidence type="ECO:0000256" key="7">
    <source>
        <dbReference type="ARBA" id="ARBA00022741"/>
    </source>
</evidence>
<comment type="subcellular location">
    <subcellularLocation>
        <location evidence="1">Cell membrane</location>
        <topology evidence="1">Multi-pass membrane protein</topology>
    </subcellularLocation>
</comment>
<evidence type="ECO:0000256" key="5">
    <source>
        <dbReference type="ARBA" id="ARBA00022679"/>
    </source>
</evidence>
<evidence type="ECO:0000256" key="13">
    <source>
        <dbReference type="ARBA" id="ARBA00023209"/>
    </source>
</evidence>
<feature type="active site" description="Proton acceptor" evidence="15">
    <location>
        <position position="72"/>
    </location>
</feature>
<dbReference type="PANTHER" id="PTHR34299">
    <property type="entry name" value="DIACYLGLYCEROL KINASE"/>
    <property type="match status" value="1"/>
</dbReference>
<evidence type="ECO:0000256" key="18">
    <source>
        <dbReference type="PIRSR" id="PIRSR600829-4"/>
    </source>
</evidence>
<evidence type="ECO:0000256" key="4">
    <source>
        <dbReference type="ARBA" id="ARBA00022516"/>
    </source>
</evidence>
<evidence type="ECO:0000256" key="15">
    <source>
        <dbReference type="PIRSR" id="PIRSR600829-1"/>
    </source>
</evidence>
<name>A0A6N6M5C3_9FLAO</name>
<comment type="cofactor">
    <cofactor evidence="18">
        <name>Mg(2+)</name>
        <dbReference type="ChEBI" id="CHEBI:18420"/>
    </cofactor>
    <text evidence="18">Mn(2+), Zn(2+), Cd(2+) and Co(2+) support activity to lesser extents.</text>
</comment>
<keyword evidence="14" id="KW-1208">Phospholipid metabolism</keyword>
<dbReference type="OrthoDB" id="1493837at2"/>
<keyword evidence="7 17" id="KW-0547">Nucleotide-binding</keyword>
<reference evidence="20 21" key="1">
    <citation type="submission" date="2019-09" db="EMBL/GenBank/DDBJ databases">
        <title>Genomes of Cryomorphaceae.</title>
        <authorList>
            <person name="Bowman J.P."/>
        </authorList>
    </citation>
    <scope>NUCLEOTIDE SEQUENCE [LARGE SCALE GENOMIC DNA]</scope>
    <source>
        <strain evidence="20 21">KCTC 52047</strain>
    </source>
</reference>
<feature type="transmembrane region" description="Helical" evidence="19">
    <location>
        <begin position="99"/>
        <end position="120"/>
    </location>
</feature>
<keyword evidence="11" id="KW-0443">Lipid metabolism</keyword>
<keyword evidence="9 17" id="KW-0067">ATP-binding</keyword>
<feature type="binding site" evidence="18">
    <location>
        <position position="79"/>
    </location>
    <ligand>
        <name>a divalent metal cation</name>
        <dbReference type="ChEBI" id="CHEBI:60240"/>
    </ligand>
</feature>
<keyword evidence="13" id="KW-0594">Phospholipid biosynthesis</keyword>
<accession>A0A6N6M5C3</accession>
<feature type="transmembrane region" description="Helical" evidence="19">
    <location>
        <begin position="34"/>
        <end position="53"/>
    </location>
</feature>
<evidence type="ECO:0000256" key="11">
    <source>
        <dbReference type="ARBA" id="ARBA00023098"/>
    </source>
</evidence>
<evidence type="ECO:0000256" key="14">
    <source>
        <dbReference type="ARBA" id="ARBA00023264"/>
    </source>
</evidence>
<evidence type="ECO:0000256" key="8">
    <source>
        <dbReference type="ARBA" id="ARBA00022777"/>
    </source>
</evidence>
<feature type="binding site" evidence="18">
    <location>
        <position position="31"/>
    </location>
    <ligand>
        <name>a divalent metal cation</name>
        <dbReference type="ChEBI" id="CHEBI:60240"/>
    </ligand>
</feature>
<evidence type="ECO:0000256" key="6">
    <source>
        <dbReference type="ARBA" id="ARBA00022692"/>
    </source>
</evidence>
<dbReference type="PANTHER" id="PTHR34299:SF1">
    <property type="entry name" value="DIACYLGLYCEROL KINASE"/>
    <property type="match status" value="1"/>
</dbReference>
<dbReference type="RefSeq" id="WP_151167128.1">
    <property type="nucleotide sequence ID" value="NZ_WACR01000004.1"/>
</dbReference>
<dbReference type="Gene3D" id="1.10.287.3610">
    <property type="match status" value="1"/>
</dbReference>
<evidence type="ECO:0000256" key="10">
    <source>
        <dbReference type="ARBA" id="ARBA00022989"/>
    </source>
</evidence>
<keyword evidence="3" id="KW-1003">Cell membrane</keyword>
<sequence>MSKNTKPFSVRARIRSFSFAIQGIKTLFREEDNAKVHVLTAVIVIIGGLYFDISSVEWMLITIAIGFVLVTEIVNTALENICDYLTEETDPLIKRIKDLSAGAVLISALTAIIIGFIIFIPKISSLLEYI</sequence>
<keyword evidence="8 20" id="KW-0418">Kinase</keyword>
<evidence type="ECO:0000313" key="21">
    <source>
        <dbReference type="Proteomes" id="UP000435357"/>
    </source>
</evidence>
<comment type="caution">
    <text evidence="20">The sequence shown here is derived from an EMBL/GenBank/DDBJ whole genome shotgun (WGS) entry which is preliminary data.</text>
</comment>
<feature type="binding site" evidence="17">
    <location>
        <position position="31"/>
    </location>
    <ligand>
        <name>ATP</name>
        <dbReference type="ChEBI" id="CHEBI:30616"/>
    </ligand>
</feature>
<keyword evidence="4" id="KW-0444">Lipid biosynthesis</keyword>
<evidence type="ECO:0000256" key="1">
    <source>
        <dbReference type="ARBA" id="ARBA00004651"/>
    </source>
</evidence>
<dbReference type="GO" id="GO:0046872">
    <property type="term" value="F:metal ion binding"/>
    <property type="evidence" value="ECO:0007669"/>
    <property type="project" value="UniProtKB-KW"/>
</dbReference>
<proteinExistence type="inferred from homology"/>
<feature type="binding site" evidence="16">
    <location>
        <position position="72"/>
    </location>
    <ligand>
        <name>substrate</name>
    </ligand>
</feature>
<dbReference type="GO" id="GO:0005886">
    <property type="term" value="C:plasma membrane"/>
    <property type="evidence" value="ECO:0007669"/>
    <property type="project" value="UniProtKB-SubCell"/>
</dbReference>
<dbReference type="Pfam" id="PF01219">
    <property type="entry name" value="DAGK_prokar"/>
    <property type="match status" value="1"/>
</dbReference>
<keyword evidence="12 19" id="KW-0472">Membrane</keyword>
<dbReference type="InterPro" id="IPR000829">
    <property type="entry name" value="DAGK"/>
</dbReference>
<evidence type="ECO:0000256" key="3">
    <source>
        <dbReference type="ARBA" id="ARBA00022475"/>
    </source>
</evidence>
<dbReference type="InterPro" id="IPR033717">
    <property type="entry name" value="UDPK"/>
</dbReference>
<evidence type="ECO:0000256" key="12">
    <source>
        <dbReference type="ARBA" id="ARBA00023136"/>
    </source>
</evidence>
<keyword evidence="18" id="KW-0479">Metal-binding</keyword>
<protein>
    <submittedName>
        <fullName evidence="20">Diacylglycerol kinase family protein</fullName>
    </submittedName>
</protein>
<evidence type="ECO:0000256" key="17">
    <source>
        <dbReference type="PIRSR" id="PIRSR600829-3"/>
    </source>
</evidence>
<keyword evidence="21" id="KW-1185">Reference proteome</keyword>
<dbReference type="EMBL" id="WACR01000004">
    <property type="protein sequence ID" value="KAB1064809.1"/>
    <property type="molecule type" value="Genomic_DNA"/>
</dbReference>
<keyword evidence="10 19" id="KW-1133">Transmembrane helix</keyword>
<dbReference type="AlphaFoldDB" id="A0A6N6M5C3"/>
<evidence type="ECO:0000256" key="9">
    <source>
        <dbReference type="ARBA" id="ARBA00022840"/>
    </source>
</evidence>
<evidence type="ECO:0000313" key="20">
    <source>
        <dbReference type="EMBL" id="KAB1064809.1"/>
    </source>
</evidence>
<dbReference type="GO" id="GO:0016301">
    <property type="term" value="F:kinase activity"/>
    <property type="evidence" value="ECO:0007669"/>
    <property type="project" value="UniProtKB-KW"/>
</dbReference>
<dbReference type="InterPro" id="IPR036945">
    <property type="entry name" value="DAGK_sf"/>
</dbReference>
<gene>
    <name evidence="20" type="ORF">F3059_05485</name>
</gene>
<dbReference type="CDD" id="cd14265">
    <property type="entry name" value="UDPK_IM_like"/>
    <property type="match status" value="1"/>
</dbReference>
<keyword evidence="6 19" id="KW-0812">Transmembrane</keyword>
<feature type="transmembrane region" description="Helical" evidence="19">
    <location>
        <begin position="59"/>
        <end position="78"/>
    </location>
</feature>
<dbReference type="Proteomes" id="UP000435357">
    <property type="component" value="Unassembled WGS sequence"/>
</dbReference>
<keyword evidence="18" id="KW-0460">Magnesium</keyword>
<feature type="binding site" evidence="17">
    <location>
        <begin position="97"/>
        <end position="98"/>
    </location>
    <ligand>
        <name>ATP</name>
        <dbReference type="ChEBI" id="CHEBI:30616"/>
    </ligand>
</feature>
<evidence type="ECO:0000256" key="16">
    <source>
        <dbReference type="PIRSR" id="PIRSR600829-2"/>
    </source>
</evidence>
<comment type="similarity">
    <text evidence="2">Belongs to the bacterial diacylglycerol kinase family.</text>
</comment>
<evidence type="ECO:0000256" key="2">
    <source>
        <dbReference type="ARBA" id="ARBA00005967"/>
    </source>
</evidence>
<keyword evidence="5" id="KW-0808">Transferase</keyword>
<feature type="binding site" evidence="17">
    <location>
        <position position="79"/>
    </location>
    <ligand>
        <name>ATP</name>
        <dbReference type="ChEBI" id="CHEBI:30616"/>
    </ligand>
</feature>